<dbReference type="AlphaFoldDB" id="Q89XY3"/>
<dbReference type="Proteomes" id="UP000002526">
    <property type="component" value="Chromosome"/>
</dbReference>
<reference evidence="4" key="1">
    <citation type="journal article" date="2002" name="DNA Res.">
        <title>Complete genomic sequence of nitrogen-fixing symbiotic bacterium Bradyrhizobium japonicum USDA110.</title>
        <authorList>
            <person name="Kaneko T."/>
            <person name="Nakamura Y."/>
            <person name="Sato S."/>
            <person name="Minamisawa K."/>
            <person name="Uchiumi T."/>
            <person name="Sasamoto S."/>
            <person name="Watanabe A."/>
            <person name="Idesawa K."/>
            <person name="Iriguchi M."/>
            <person name="Kawashima K."/>
            <person name="Kohara M."/>
            <person name="Matsumoto M."/>
            <person name="Shimpo S."/>
            <person name="Tsuruoka H."/>
            <person name="Wada T."/>
            <person name="Yamada M."/>
            <person name="Tabata S."/>
        </authorList>
    </citation>
    <scope>NUCLEOTIDE SEQUENCE [LARGE SCALE GENOMIC DNA]</scope>
    <source>
        <strain evidence="4">JCM 10833 / BCRC 13528 / IAM 13628 / NBRC 14792 / USDA 110</strain>
    </source>
</reference>
<proteinExistence type="predicted"/>
<dbReference type="SUPFAM" id="SSF53474">
    <property type="entry name" value="alpha/beta-Hydrolases"/>
    <property type="match status" value="1"/>
</dbReference>
<feature type="region of interest" description="Disordered" evidence="1">
    <location>
        <begin position="1"/>
        <end position="27"/>
    </location>
</feature>
<dbReference type="HOGENOM" id="CLU_005049_5_2_5"/>
<accession>Q89XY3</accession>
<dbReference type="PhylomeDB" id="Q89XY3"/>
<gene>
    <name evidence="3" type="ordered locus">blr0172</name>
</gene>
<dbReference type="PATRIC" id="fig|224911.5.peg.166"/>
<protein>
    <submittedName>
        <fullName evidence="3">Blr0172 protein</fullName>
    </submittedName>
</protein>
<dbReference type="Pfam" id="PF09994">
    <property type="entry name" value="T6SS_Tle1-like_cat"/>
    <property type="match status" value="1"/>
</dbReference>
<dbReference type="InParanoid" id="Q89XY3"/>
<evidence type="ECO:0000313" key="4">
    <source>
        <dbReference type="Proteomes" id="UP000002526"/>
    </source>
</evidence>
<evidence type="ECO:0000313" key="3">
    <source>
        <dbReference type="EMBL" id="BAC45437.1"/>
    </source>
</evidence>
<feature type="domain" description="T6SS Phospholipase effector Tle1-like catalytic" evidence="2">
    <location>
        <begin position="71"/>
        <end position="367"/>
    </location>
</feature>
<dbReference type="EnsemblBacteria" id="BAC45437">
    <property type="protein sequence ID" value="BAC45437"/>
    <property type="gene ID" value="BAC45437"/>
</dbReference>
<sequence>MRGTLRESSSQLPCGDSPSPRKRGEGAHLRCGNHHRLLAVALFCYTRPGSIAGRGRPVEHERRTEPKTEPKHLVICCDGTGNEISENISNVLKLYRCLRKTDKTQPRQMVFYDPGVGTVTEPTTWHRLKANVNLVLGLATGYGLDDNVLSAYCFLVEHYAPGDKIYLFGFSRGAYTVRVLAGLIHKVGLISPEQANLAGSGLVAYKQYSGSGRGNDIADLKDVGSDDDGPLPQDKFDLAAQFARITSSRWPTIHFIGVWDTVASVIVPRPDRLYWPSFEELAFTLRNPSVKIFRQAIAIDERRCMFRLKQWREPQEYWSNRFVPDDKKEPQDIMQVWFAGVHSDVGGGYPEAQSGESKYPLIWMIDEAGKAGLNFNPRTVNQLAWGVHRKNSPFQYVPPAYTGKTGELHNSMTAAWRLLEYLPKSAKYKEWPERKVFLGFYIPDCEPRLIPEGAHVHESVVKRMAVEPDYRPVNLPKTYETVPMPVPPHVGAAAETDEMVTG</sequence>
<name>Q89XY3_BRADU</name>
<dbReference type="PANTHER" id="PTHR33840:SF1">
    <property type="entry name" value="TLE1 PHOSPHOLIPASE DOMAIN-CONTAINING PROTEIN"/>
    <property type="match status" value="1"/>
</dbReference>
<dbReference type="OrthoDB" id="4378831at2"/>
<feature type="compositionally biased region" description="Polar residues" evidence="1">
    <location>
        <begin position="1"/>
        <end position="12"/>
    </location>
</feature>
<dbReference type="InterPro" id="IPR029058">
    <property type="entry name" value="AB_hydrolase_fold"/>
</dbReference>
<keyword evidence="4" id="KW-1185">Reference proteome</keyword>
<organism evidence="3 4">
    <name type="scientific">Bradyrhizobium diazoefficiens (strain JCM 10833 / BCRC 13528 / IAM 13628 / NBRC 14792 / USDA 110)</name>
    <dbReference type="NCBI Taxonomy" id="224911"/>
    <lineage>
        <taxon>Bacteria</taxon>
        <taxon>Pseudomonadati</taxon>
        <taxon>Pseudomonadota</taxon>
        <taxon>Alphaproteobacteria</taxon>
        <taxon>Hyphomicrobiales</taxon>
        <taxon>Nitrobacteraceae</taxon>
        <taxon>Bradyrhizobium</taxon>
    </lineage>
</organism>
<dbReference type="EMBL" id="BA000040">
    <property type="protein sequence ID" value="BAC45437.1"/>
    <property type="molecule type" value="Genomic_DNA"/>
</dbReference>
<dbReference type="InterPro" id="IPR018712">
    <property type="entry name" value="Tle1-like_cat"/>
</dbReference>
<dbReference type="PANTHER" id="PTHR33840">
    <property type="match status" value="1"/>
</dbReference>
<dbReference type="KEGG" id="bja:blr0172"/>
<evidence type="ECO:0000259" key="2">
    <source>
        <dbReference type="Pfam" id="PF09994"/>
    </source>
</evidence>
<dbReference type="eggNOG" id="COG3673">
    <property type="taxonomic scope" value="Bacteria"/>
</dbReference>
<dbReference type="STRING" id="224911.AAV28_40110"/>
<evidence type="ECO:0000256" key="1">
    <source>
        <dbReference type="SAM" id="MobiDB-lite"/>
    </source>
</evidence>